<evidence type="ECO:0000256" key="1">
    <source>
        <dbReference type="SAM" id="MobiDB-lite"/>
    </source>
</evidence>
<comment type="caution">
    <text evidence="2">The sequence shown here is derived from an EMBL/GenBank/DDBJ whole genome shotgun (WGS) entry which is preliminary data.</text>
</comment>
<dbReference type="AlphaFoldDB" id="A0A4C1XGF4"/>
<evidence type="ECO:0000313" key="2">
    <source>
        <dbReference type="EMBL" id="GBP61287.1"/>
    </source>
</evidence>
<protein>
    <submittedName>
        <fullName evidence="2">Uncharacterized protein</fullName>
    </submittedName>
</protein>
<gene>
    <name evidence="2" type="ORF">EVAR_52776_1</name>
</gene>
<evidence type="ECO:0000313" key="3">
    <source>
        <dbReference type="Proteomes" id="UP000299102"/>
    </source>
</evidence>
<name>A0A4C1XGF4_EUMVA</name>
<keyword evidence="3" id="KW-1185">Reference proteome</keyword>
<dbReference type="EMBL" id="BGZK01000809">
    <property type="protein sequence ID" value="GBP61287.1"/>
    <property type="molecule type" value="Genomic_DNA"/>
</dbReference>
<organism evidence="2 3">
    <name type="scientific">Eumeta variegata</name>
    <name type="common">Bagworm moth</name>
    <name type="synonym">Eumeta japonica</name>
    <dbReference type="NCBI Taxonomy" id="151549"/>
    <lineage>
        <taxon>Eukaryota</taxon>
        <taxon>Metazoa</taxon>
        <taxon>Ecdysozoa</taxon>
        <taxon>Arthropoda</taxon>
        <taxon>Hexapoda</taxon>
        <taxon>Insecta</taxon>
        <taxon>Pterygota</taxon>
        <taxon>Neoptera</taxon>
        <taxon>Endopterygota</taxon>
        <taxon>Lepidoptera</taxon>
        <taxon>Glossata</taxon>
        <taxon>Ditrysia</taxon>
        <taxon>Tineoidea</taxon>
        <taxon>Psychidae</taxon>
        <taxon>Oiketicinae</taxon>
        <taxon>Eumeta</taxon>
    </lineage>
</organism>
<dbReference type="Proteomes" id="UP000299102">
    <property type="component" value="Unassembled WGS sequence"/>
</dbReference>
<feature type="region of interest" description="Disordered" evidence="1">
    <location>
        <begin position="61"/>
        <end position="97"/>
    </location>
</feature>
<proteinExistence type="predicted"/>
<feature type="compositionally biased region" description="Basic and acidic residues" evidence="1">
    <location>
        <begin position="66"/>
        <end position="75"/>
    </location>
</feature>
<reference evidence="2 3" key="1">
    <citation type="journal article" date="2019" name="Commun. Biol.">
        <title>The bagworm genome reveals a unique fibroin gene that provides high tensile strength.</title>
        <authorList>
            <person name="Kono N."/>
            <person name="Nakamura H."/>
            <person name="Ohtoshi R."/>
            <person name="Tomita M."/>
            <person name="Numata K."/>
            <person name="Arakawa K."/>
        </authorList>
    </citation>
    <scope>NUCLEOTIDE SEQUENCE [LARGE SCALE GENOMIC DNA]</scope>
</reference>
<sequence length="97" mass="11015">MHMRNVSIYQLLADNSVDGMAMAKSVLALRQLNPRWSLVSIRKCISVVHTTVTQLKYHSYLSKGKRASEALESRRSPPPMDTHSEESPVHRRPLGME</sequence>
<accession>A0A4C1XGF4</accession>